<proteinExistence type="inferred from homology"/>
<evidence type="ECO:0000256" key="1">
    <source>
        <dbReference type="RuleBase" id="RU366020"/>
    </source>
</evidence>
<feature type="region of interest" description="Disordered" evidence="2">
    <location>
        <begin position="1"/>
        <end position="30"/>
    </location>
</feature>
<keyword evidence="4" id="KW-1185">Reference proteome</keyword>
<protein>
    <recommendedName>
        <fullName evidence="1">Protein phosphatase</fullName>
        <ecNumber evidence="1">3.1.3.16</ecNumber>
    </recommendedName>
</protein>
<dbReference type="PANTHER" id="PTHR12320:SF1">
    <property type="entry name" value="PROTEIN PHOSPHATASE PTC7 HOMOLOG"/>
    <property type="match status" value="1"/>
</dbReference>
<dbReference type="EC" id="3.1.3.16" evidence="1"/>
<comment type="catalytic activity">
    <reaction evidence="1">
        <text>O-phospho-L-seryl-[protein] + H2O = L-seryl-[protein] + phosphate</text>
        <dbReference type="Rhea" id="RHEA:20629"/>
        <dbReference type="Rhea" id="RHEA-COMP:9863"/>
        <dbReference type="Rhea" id="RHEA-COMP:11604"/>
        <dbReference type="ChEBI" id="CHEBI:15377"/>
        <dbReference type="ChEBI" id="CHEBI:29999"/>
        <dbReference type="ChEBI" id="CHEBI:43474"/>
        <dbReference type="ChEBI" id="CHEBI:83421"/>
        <dbReference type="EC" id="3.1.3.16"/>
    </reaction>
</comment>
<sequence length="244" mass="25573">MGSGHCSKSLKTFSSSEGDQQQIPCQHKGKPQHLNFKSGHAFVATVPPSPVIGGPPRSHLDAPLPQPPVSLFSASGGRSRTQKLAGEVRLPGVVIGGLLEVRWTLGLREPPAAPSLVVGLLVSTGSSRFSSFCALGGGFWSLPIKGLGSPEFSVAVGQFQWRFAVTGELSGRRSLAGILSVHLFRRSFFCSELAELLVTKAQEVASLAYGRSPFADAAKAAGHTGVVGGKLDHVTVVVSLVQNR</sequence>
<evidence type="ECO:0000313" key="3">
    <source>
        <dbReference type="EMBL" id="KAJ8425278.1"/>
    </source>
</evidence>
<keyword evidence="1" id="KW-0904">Protein phosphatase</keyword>
<evidence type="ECO:0000256" key="2">
    <source>
        <dbReference type="SAM" id="MobiDB-lite"/>
    </source>
</evidence>
<keyword evidence="1" id="KW-0479">Metal-binding</keyword>
<accession>A0A9Q1GSE3</accession>
<dbReference type="PANTHER" id="PTHR12320">
    <property type="entry name" value="PROTEIN PHOSPHATASE 2C"/>
    <property type="match status" value="1"/>
</dbReference>
<comment type="cofactor">
    <cofactor evidence="1">
        <name>Mn(2+)</name>
        <dbReference type="ChEBI" id="CHEBI:29035"/>
    </cofactor>
</comment>
<comment type="catalytic activity">
    <reaction evidence="1">
        <text>O-phospho-L-threonyl-[protein] + H2O = L-threonyl-[protein] + phosphate</text>
        <dbReference type="Rhea" id="RHEA:47004"/>
        <dbReference type="Rhea" id="RHEA-COMP:11060"/>
        <dbReference type="Rhea" id="RHEA-COMP:11605"/>
        <dbReference type="ChEBI" id="CHEBI:15377"/>
        <dbReference type="ChEBI" id="CHEBI:30013"/>
        <dbReference type="ChEBI" id="CHEBI:43474"/>
        <dbReference type="ChEBI" id="CHEBI:61977"/>
        <dbReference type="EC" id="3.1.3.16"/>
    </reaction>
</comment>
<dbReference type="OrthoDB" id="60843at2759"/>
<dbReference type="GO" id="GO:0004722">
    <property type="term" value="F:protein serine/threonine phosphatase activity"/>
    <property type="evidence" value="ECO:0007669"/>
    <property type="project" value="UniProtKB-EC"/>
</dbReference>
<gene>
    <name evidence="3" type="ORF">Cgig2_025983</name>
</gene>
<name>A0A9Q1GSE3_9CARY</name>
<keyword evidence="1" id="KW-0464">Manganese</keyword>
<dbReference type="AlphaFoldDB" id="A0A9Q1GSE3"/>
<dbReference type="GO" id="GO:0046872">
    <property type="term" value="F:metal ion binding"/>
    <property type="evidence" value="ECO:0007669"/>
    <property type="project" value="UniProtKB-UniRule"/>
</dbReference>
<reference evidence="3" key="1">
    <citation type="submission" date="2022-04" db="EMBL/GenBank/DDBJ databases">
        <title>Carnegiea gigantea Genome sequencing and assembly v2.</title>
        <authorList>
            <person name="Copetti D."/>
            <person name="Sanderson M.J."/>
            <person name="Burquez A."/>
            <person name="Wojciechowski M.F."/>
        </authorList>
    </citation>
    <scope>NUCLEOTIDE SEQUENCE</scope>
    <source>
        <strain evidence="3">SGP5-SGP5p</strain>
        <tissue evidence="3">Aerial part</tissue>
    </source>
</reference>
<dbReference type="InterPro" id="IPR039123">
    <property type="entry name" value="PPTC7"/>
</dbReference>
<comment type="similarity">
    <text evidence="1">Belongs to the PP2C family.</text>
</comment>
<keyword evidence="1" id="KW-0460">Magnesium</keyword>
<organism evidence="3 4">
    <name type="scientific">Carnegiea gigantea</name>
    <dbReference type="NCBI Taxonomy" id="171969"/>
    <lineage>
        <taxon>Eukaryota</taxon>
        <taxon>Viridiplantae</taxon>
        <taxon>Streptophyta</taxon>
        <taxon>Embryophyta</taxon>
        <taxon>Tracheophyta</taxon>
        <taxon>Spermatophyta</taxon>
        <taxon>Magnoliopsida</taxon>
        <taxon>eudicotyledons</taxon>
        <taxon>Gunneridae</taxon>
        <taxon>Pentapetalae</taxon>
        <taxon>Caryophyllales</taxon>
        <taxon>Cactineae</taxon>
        <taxon>Cactaceae</taxon>
        <taxon>Cactoideae</taxon>
        <taxon>Echinocereeae</taxon>
        <taxon>Carnegiea</taxon>
    </lineage>
</organism>
<dbReference type="EMBL" id="JAKOGI010001504">
    <property type="protein sequence ID" value="KAJ8425278.1"/>
    <property type="molecule type" value="Genomic_DNA"/>
</dbReference>
<keyword evidence="1" id="KW-0378">Hydrolase</keyword>
<evidence type="ECO:0000313" key="4">
    <source>
        <dbReference type="Proteomes" id="UP001153076"/>
    </source>
</evidence>
<comment type="cofactor">
    <cofactor evidence="1">
        <name>Mg(2+)</name>
        <dbReference type="ChEBI" id="CHEBI:18420"/>
    </cofactor>
</comment>
<dbReference type="Proteomes" id="UP001153076">
    <property type="component" value="Unassembled WGS sequence"/>
</dbReference>
<feature type="compositionally biased region" description="Polar residues" evidence="2">
    <location>
        <begin position="9"/>
        <end position="24"/>
    </location>
</feature>
<comment type="caution">
    <text evidence="3">The sequence shown here is derived from an EMBL/GenBank/DDBJ whole genome shotgun (WGS) entry which is preliminary data.</text>
</comment>